<dbReference type="InParanoid" id="I7M977"/>
<dbReference type="EMBL" id="GG662605">
    <property type="protein sequence ID" value="EAS01061.1"/>
    <property type="molecule type" value="Genomic_DNA"/>
</dbReference>
<dbReference type="Proteomes" id="UP000009168">
    <property type="component" value="Unassembled WGS sequence"/>
</dbReference>
<dbReference type="GO" id="GO:0016020">
    <property type="term" value="C:membrane"/>
    <property type="evidence" value="ECO:0007669"/>
    <property type="project" value="GOC"/>
</dbReference>
<keyword evidence="3" id="KW-1185">Reference proteome</keyword>
<dbReference type="InterPro" id="IPR005135">
    <property type="entry name" value="Endo/exonuclease/phosphatase"/>
</dbReference>
<dbReference type="SUPFAM" id="SSF56219">
    <property type="entry name" value="DNase I-like"/>
    <property type="match status" value="1"/>
</dbReference>
<dbReference type="InterPro" id="IPR036691">
    <property type="entry name" value="Endo/exonu/phosph_ase_sf"/>
</dbReference>
<sequence>MGCSSSTEISVRRSQIQLFEADGEEKLNASNKKDVLNGKMKLNPIIYKAIQTQKKTTNMSNSFEAKDVKKIVIKNMTFNIANHDSHKGFSQYRAKNIAKHIAEVNPDIVGFQEIRENSCIKKNQLERILIELQNIQPDFKWYSVWVPSMIYKKAGISTCAEGLGLISRFPIKSFKQEFIPLEKNAKDKNQRSVLFVELEDINLQYCVTHLSYLDDDQIEQTKQLRIIIDNQYAKSETNLKQIILGDFNYHDEEKTKYLLEDEDIRGFKDTAVELNNLQNTWKLYRYDRIYYRGTGLIPVKIYSQEGCSCNDNQNSHCTKHYCSDHFSLTSVFMYEF</sequence>
<keyword evidence="2" id="KW-0378">Hydrolase</keyword>
<reference evidence="3" key="1">
    <citation type="journal article" date="2006" name="PLoS Biol.">
        <title>Macronuclear genome sequence of the ciliate Tetrahymena thermophila, a model eukaryote.</title>
        <authorList>
            <person name="Eisen J.A."/>
            <person name="Coyne R.S."/>
            <person name="Wu M."/>
            <person name="Wu D."/>
            <person name="Thiagarajan M."/>
            <person name="Wortman J.R."/>
            <person name="Badger J.H."/>
            <person name="Ren Q."/>
            <person name="Amedeo P."/>
            <person name="Jones K.M."/>
            <person name="Tallon L.J."/>
            <person name="Delcher A.L."/>
            <person name="Salzberg S.L."/>
            <person name="Silva J.C."/>
            <person name="Haas B.J."/>
            <person name="Majoros W.H."/>
            <person name="Farzad M."/>
            <person name="Carlton J.M."/>
            <person name="Smith R.K. Jr."/>
            <person name="Garg J."/>
            <person name="Pearlman R.E."/>
            <person name="Karrer K.M."/>
            <person name="Sun L."/>
            <person name="Manning G."/>
            <person name="Elde N.C."/>
            <person name="Turkewitz A.P."/>
            <person name="Asai D.J."/>
            <person name="Wilkes D.E."/>
            <person name="Wang Y."/>
            <person name="Cai H."/>
            <person name="Collins K."/>
            <person name="Stewart B.A."/>
            <person name="Lee S.R."/>
            <person name="Wilamowska K."/>
            <person name="Weinberg Z."/>
            <person name="Ruzzo W.L."/>
            <person name="Wloga D."/>
            <person name="Gaertig J."/>
            <person name="Frankel J."/>
            <person name="Tsao C.-C."/>
            <person name="Gorovsky M.A."/>
            <person name="Keeling P.J."/>
            <person name="Waller R.F."/>
            <person name="Patron N.J."/>
            <person name="Cherry J.M."/>
            <person name="Stover N.A."/>
            <person name="Krieger C.J."/>
            <person name="del Toro C."/>
            <person name="Ryder H.F."/>
            <person name="Williamson S.C."/>
            <person name="Barbeau R.A."/>
            <person name="Hamilton E.P."/>
            <person name="Orias E."/>
        </authorList>
    </citation>
    <scope>NUCLEOTIDE SEQUENCE [LARGE SCALE GENOMIC DNA]</scope>
    <source>
        <strain evidence="3">SB210</strain>
    </source>
</reference>
<dbReference type="RefSeq" id="XP_001021306.1">
    <property type="nucleotide sequence ID" value="XM_001021306.3"/>
</dbReference>
<dbReference type="Pfam" id="PF03372">
    <property type="entry name" value="Exo_endo_phos"/>
    <property type="match status" value="1"/>
</dbReference>
<dbReference type="PANTHER" id="PTHR14859:SF1">
    <property type="entry name" value="PGAP2-INTERACTING PROTEIN"/>
    <property type="match status" value="1"/>
</dbReference>
<name>I7M977_TETTS</name>
<dbReference type="GO" id="GO:0004519">
    <property type="term" value="F:endonuclease activity"/>
    <property type="evidence" value="ECO:0007669"/>
    <property type="project" value="UniProtKB-KW"/>
</dbReference>
<dbReference type="AlphaFoldDB" id="I7M977"/>
<evidence type="ECO:0000313" key="2">
    <source>
        <dbReference type="EMBL" id="EAS01061.1"/>
    </source>
</evidence>
<protein>
    <submittedName>
        <fullName evidence="2">Endonuclease/exonuclease/phosphatase family protein</fullName>
    </submittedName>
</protein>
<organism evidence="2 3">
    <name type="scientific">Tetrahymena thermophila (strain SB210)</name>
    <dbReference type="NCBI Taxonomy" id="312017"/>
    <lineage>
        <taxon>Eukaryota</taxon>
        <taxon>Sar</taxon>
        <taxon>Alveolata</taxon>
        <taxon>Ciliophora</taxon>
        <taxon>Intramacronucleata</taxon>
        <taxon>Oligohymenophorea</taxon>
        <taxon>Hymenostomatida</taxon>
        <taxon>Tetrahymenina</taxon>
        <taxon>Tetrahymenidae</taxon>
        <taxon>Tetrahymena</taxon>
    </lineage>
</organism>
<dbReference type="Gene3D" id="3.60.10.10">
    <property type="entry name" value="Endonuclease/exonuclease/phosphatase"/>
    <property type="match status" value="1"/>
</dbReference>
<dbReference type="GeneID" id="7836123"/>
<dbReference type="KEGG" id="tet:TTHERM_00316140"/>
<dbReference type="GO" id="GO:0006506">
    <property type="term" value="P:GPI anchor biosynthetic process"/>
    <property type="evidence" value="ECO:0007669"/>
    <property type="project" value="TreeGrafter"/>
</dbReference>
<dbReference type="HOGENOM" id="CLU_827664_0_0_1"/>
<proteinExistence type="predicted"/>
<keyword evidence="2" id="KW-0255">Endonuclease</keyword>
<dbReference type="InterPro" id="IPR051916">
    <property type="entry name" value="GPI-anchor_lipid_remodeler"/>
</dbReference>
<dbReference type="PANTHER" id="PTHR14859">
    <property type="entry name" value="CALCOFLUOR WHITE HYPERSENSITIVE PROTEIN PRECURSOR"/>
    <property type="match status" value="1"/>
</dbReference>
<keyword evidence="2" id="KW-0540">Nuclease</keyword>
<evidence type="ECO:0000313" key="3">
    <source>
        <dbReference type="Proteomes" id="UP000009168"/>
    </source>
</evidence>
<gene>
    <name evidence="2" type="ORF">TTHERM_00316140</name>
</gene>
<accession>I7M977</accession>
<feature type="domain" description="Endonuclease/exonuclease/phosphatase" evidence="1">
    <location>
        <begin position="76"/>
        <end position="325"/>
    </location>
</feature>
<dbReference type="OrthoDB" id="387657at2759"/>
<evidence type="ECO:0000259" key="1">
    <source>
        <dbReference type="Pfam" id="PF03372"/>
    </source>
</evidence>